<feature type="compositionally biased region" description="Polar residues" evidence="1">
    <location>
        <begin position="55"/>
        <end position="66"/>
    </location>
</feature>
<dbReference type="EMBL" id="VSRR010009746">
    <property type="protein sequence ID" value="MPC50798.1"/>
    <property type="molecule type" value="Genomic_DNA"/>
</dbReference>
<dbReference type="AlphaFoldDB" id="A0A5B7G0Y0"/>
<feature type="compositionally biased region" description="Basic and acidic residues" evidence="1">
    <location>
        <begin position="123"/>
        <end position="137"/>
    </location>
</feature>
<feature type="compositionally biased region" description="Basic and acidic residues" evidence="1">
    <location>
        <begin position="70"/>
        <end position="84"/>
    </location>
</feature>
<name>A0A5B7G0Y0_PORTR</name>
<accession>A0A5B7G0Y0</accession>
<reference evidence="2 3" key="1">
    <citation type="submission" date="2019-05" db="EMBL/GenBank/DDBJ databases">
        <title>Another draft genome of Portunus trituberculatus and its Hox gene families provides insights of decapod evolution.</title>
        <authorList>
            <person name="Jeong J.-H."/>
            <person name="Song I."/>
            <person name="Kim S."/>
            <person name="Choi T."/>
            <person name="Kim D."/>
            <person name="Ryu S."/>
            <person name="Kim W."/>
        </authorList>
    </citation>
    <scope>NUCLEOTIDE SEQUENCE [LARGE SCALE GENOMIC DNA]</scope>
    <source>
        <tissue evidence="2">Muscle</tissue>
    </source>
</reference>
<feature type="compositionally biased region" description="Polar residues" evidence="1">
    <location>
        <begin position="85"/>
        <end position="96"/>
    </location>
</feature>
<keyword evidence="3" id="KW-1185">Reference proteome</keyword>
<evidence type="ECO:0000256" key="1">
    <source>
        <dbReference type="SAM" id="MobiDB-lite"/>
    </source>
</evidence>
<sequence length="150" mass="16413">MMVAHSRPPNHTGDHDHLNTTIGTRQYCVPLRRHSPRGGERKNSGNAAKPAALSPETTNPLTSSKPAIQKGEHNSQTETVEHPEQPSNTRLNTVPRTQERTCLPLLKTGSVLAFSARHNEMAGTEKGEGGRTAEQREAVLGPPYIRNNKI</sequence>
<organism evidence="2 3">
    <name type="scientific">Portunus trituberculatus</name>
    <name type="common">Swimming crab</name>
    <name type="synonym">Neptunus trituberculatus</name>
    <dbReference type="NCBI Taxonomy" id="210409"/>
    <lineage>
        <taxon>Eukaryota</taxon>
        <taxon>Metazoa</taxon>
        <taxon>Ecdysozoa</taxon>
        <taxon>Arthropoda</taxon>
        <taxon>Crustacea</taxon>
        <taxon>Multicrustacea</taxon>
        <taxon>Malacostraca</taxon>
        <taxon>Eumalacostraca</taxon>
        <taxon>Eucarida</taxon>
        <taxon>Decapoda</taxon>
        <taxon>Pleocyemata</taxon>
        <taxon>Brachyura</taxon>
        <taxon>Eubrachyura</taxon>
        <taxon>Portunoidea</taxon>
        <taxon>Portunidae</taxon>
        <taxon>Portuninae</taxon>
        <taxon>Portunus</taxon>
    </lineage>
</organism>
<dbReference type="Proteomes" id="UP000324222">
    <property type="component" value="Unassembled WGS sequence"/>
</dbReference>
<comment type="caution">
    <text evidence="2">The sequence shown here is derived from an EMBL/GenBank/DDBJ whole genome shotgun (WGS) entry which is preliminary data.</text>
</comment>
<evidence type="ECO:0000313" key="2">
    <source>
        <dbReference type="EMBL" id="MPC50798.1"/>
    </source>
</evidence>
<evidence type="ECO:0000313" key="3">
    <source>
        <dbReference type="Proteomes" id="UP000324222"/>
    </source>
</evidence>
<feature type="region of interest" description="Disordered" evidence="1">
    <location>
        <begin position="123"/>
        <end position="150"/>
    </location>
</feature>
<proteinExistence type="predicted"/>
<feature type="region of interest" description="Disordered" evidence="1">
    <location>
        <begin position="1"/>
        <end position="98"/>
    </location>
</feature>
<protein>
    <submittedName>
        <fullName evidence="2">Uncharacterized protein</fullName>
    </submittedName>
</protein>
<gene>
    <name evidence="2" type="ORF">E2C01_044632</name>
</gene>